<reference evidence="1" key="1">
    <citation type="submission" date="2020-12" db="EMBL/GenBank/DDBJ databases">
        <title>WGS assembly of Carya illinoinensis cv. Pawnee.</title>
        <authorList>
            <person name="Platts A."/>
            <person name="Shu S."/>
            <person name="Wright S."/>
            <person name="Barry K."/>
            <person name="Edger P."/>
            <person name="Pires J.C."/>
            <person name="Schmutz J."/>
        </authorList>
    </citation>
    <scope>NUCLEOTIDE SEQUENCE</scope>
    <source>
        <tissue evidence="1">Leaf</tissue>
    </source>
</reference>
<protein>
    <submittedName>
        <fullName evidence="1">Uncharacterized protein</fullName>
    </submittedName>
</protein>
<dbReference type="AlphaFoldDB" id="A0A8T1PJZ4"/>
<sequence>MEVMTQDIQVALHDEIRSACGCRPFEKCDYNSRIAAKVPCPWKVCRCFRKV</sequence>
<keyword evidence="2" id="KW-1185">Reference proteome</keyword>
<dbReference type="EMBL" id="CM031817">
    <property type="protein sequence ID" value="KAG6641841.1"/>
    <property type="molecule type" value="Genomic_DNA"/>
</dbReference>
<evidence type="ECO:0000313" key="2">
    <source>
        <dbReference type="Proteomes" id="UP000811609"/>
    </source>
</evidence>
<proteinExistence type="predicted"/>
<accession>A0A8T1PJZ4</accession>
<organism evidence="1 2">
    <name type="scientific">Carya illinoinensis</name>
    <name type="common">Pecan</name>
    <dbReference type="NCBI Taxonomy" id="32201"/>
    <lineage>
        <taxon>Eukaryota</taxon>
        <taxon>Viridiplantae</taxon>
        <taxon>Streptophyta</taxon>
        <taxon>Embryophyta</taxon>
        <taxon>Tracheophyta</taxon>
        <taxon>Spermatophyta</taxon>
        <taxon>Magnoliopsida</taxon>
        <taxon>eudicotyledons</taxon>
        <taxon>Gunneridae</taxon>
        <taxon>Pentapetalae</taxon>
        <taxon>rosids</taxon>
        <taxon>fabids</taxon>
        <taxon>Fagales</taxon>
        <taxon>Juglandaceae</taxon>
        <taxon>Carya</taxon>
    </lineage>
</organism>
<comment type="caution">
    <text evidence="1">The sequence shown here is derived from an EMBL/GenBank/DDBJ whole genome shotgun (WGS) entry which is preliminary data.</text>
</comment>
<gene>
    <name evidence="1" type="ORF">CIPAW_09G101200</name>
</gene>
<dbReference type="Proteomes" id="UP000811609">
    <property type="component" value="Chromosome 9"/>
</dbReference>
<evidence type="ECO:0000313" key="1">
    <source>
        <dbReference type="EMBL" id="KAG6641841.1"/>
    </source>
</evidence>
<name>A0A8T1PJZ4_CARIL</name>